<gene>
    <name evidence="1" type="ORF">SAMN05444371_3259</name>
</gene>
<dbReference type="Proteomes" id="UP000184498">
    <property type="component" value="Unassembled WGS sequence"/>
</dbReference>
<keyword evidence="2" id="KW-1185">Reference proteome</keyword>
<sequence>MLHLKGIKFIGSPDSVVGKEKTSKGTPDSFFVNGDNYILLNVQQKKELESQNHFRNFQKCTLFKLL</sequence>
<dbReference type="EMBL" id="FRAM01000004">
    <property type="protein sequence ID" value="SHK66466.1"/>
    <property type="molecule type" value="Genomic_DNA"/>
</dbReference>
<accession>A0A1M6UBB6</accession>
<dbReference type="STRING" id="216903.SAMN05444371_3259"/>
<dbReference type="AlphaFoldDB" id="A0A1M6UBB6"/>
<organism evidence="1 2">
    <name type="scientific">Epilithonimonas mollis</name>
    <dbReference type="NCBI Taxonomy" id="216903"/>
    <lineage>
        <taxon>Bacteria</taxon>
        <taxon>Pseudomonadati</taxon>
        <taxon>Bacteroidota</taxon>
        <taxon>Flavobacteriia</taxon>
        <taxon>Flavobacteriales</taxon>
        <taxon>Weeksellaceae</taxon>
        <taxon>Chryseobacterium group</taxon>
        <taxon>Epilithonimonas</taxon>
    </lineage>
</organism>
<evidence type="ECO:0000313" key="1">
    <source>
        <dbReference type="EMBL" id="SHK66466.1"/>
    </source>
</evidence>
<evidence type="ECO:0000313" key="2">
    <source>
        <dbReference type="Proteomes" id="UP000184498"/>
    </source>
</evidence>
<proteinExistence type="predicted"/>
<name>A0A1M6UBB6_9FLAO</name>
<protein>
    <submittedName>
        <fullName evidence="1">Uncharacterized protein</fullName>
    </submittedName>
</protein>
<reference evidence="2" key="1">
    <citation type="submission" date="2016-11" db="EMBL/GenBank/DDBJ databases">
        <authorList>
            <person name="Varghese N."/>
            <person name="Submissions S."/>
        </authorList>
    </citation>
    <scope>NUCLEOTIDE SEQUENCE [LARGE SCALE GENOMIC DNA]</scope>
    <source>
        <strain evidence="2">DSM 18016</strain>
    </source>
</reference>